<dbReference type="Proteomes" id="UP001596398">
    <property type="component" value="Unassembled WGS sequence"/>
</dbReference>
<dbReference type="SUPFAM" id="SSF56784">
    <property type="entry name" value="HAD-like"/>
    <property type="match status" value="1"/>
</dbReference>
<comment type="similarity">
    <text evidence="1">Belongs to the HAD-like hydrolase superfamily.</text>
</comment>
<sequence>MTRYDAVFFDLGGVVVELKSIREGYALFVERLTEEYDLPEDALDRWKSALGAHFKGREGTEYRTAREGYRKATTALFDGSPPPEAEWRAMLEAASDETTRPEPGAVEAVRGVAELGVHVGVVSDIDTAEAHDLLDRFGIEGHVDAVTTSEAVGHTKPDARMYEDALAKWGGDAADGVMVGDRYDHDVAGAVDAGLDAIAYGPDAYGPKATHEIADMREVPGVVRGE</sequence>
<organism evidence="2 3">
    <name type="scientific">Halosegnis marinus</name>
    <dbReference type="NCBI Taxonomy" id="3034023"/>
    <lineage>
        <taxon>Archaea</taxon>
        <taxon>Methanobacteriati</taxon>
        <taxon>Methanobacteriota</taxon>
        <taxon>Stenosarchaea group</taxon>
        <taxon>Halobacteria</taxon>
        <taxon>Halobacteriales</taxon>
        <taxon>Natronomonadaceae</taxon>
        <taxon>Halosegnis</taxon>
    </lineage>
</organism>
<dbReference type="Gene3D" id="1.10.150.240">
    <property type="entry name" value="Putative phosphatase, domain 2"/>
    <property type="match status" value="1"/>
</dbReference>
<proteinExistence type="inferred from homology"/>
<dbReference type="InterPro" id="IPR023214">
    <property type="entry name" value="HAD_sf"/>
</dbReference>
<keyword evidence="2" id="KW-0378">Hydrolase</keyword>
<accession>A0ABD5ZSR7</accession>
<dbReference type="EMBL" id="JBHTAP010000001">
    <property type="protein sequence ID" value="MFC7236263.1"/>
    <property type="molecule type" value="Genomic_DNA"/>
</dbReference>
<dbReference type="GeneID" id="79267974"/>
<dbReference type="InterPro" id="IPR050155">
    <property type="entry name" value="HAD-like_hydrolase_sf"/>
</dbReference>
<name>A0ABD5ZSR7_9EURY</name>
<evidence type="ECO:0000313" key="3">
    <source>
        <dbReference type="Proteomes" id="UP001596398"/>
    </source>
</evidence>
<keyword evidence="3" id="KW-1185">Reference proteome</keyword>
<dbReference type="InterPro" id="IPR036412">
    <property type="entry name" value="HAD-like_sf"/>
</dbReference>
<dbReference type="GO" id="GO:0016787">
    <property type="term" value="F:hydrolase activity"/>
    <property type="evidence" value="ECO:0007669"/>
    <property type="project" value="UniProtKB-KW"/>
</dbReference>
<dbReference type="Gene3D" id="3.40.50.1000">
    <property type="entry name" value="HAD superfamily/HAD-like"/>
    <property type="match status" value="1"/>
</dbReference>
<reference evidence="2 3" key="1">
    <citation type="journal article" date="2019" name="Int. J. Syst. Evol. Microbiol.">
        <title>The Global Catalogue of Microorganisms (GCM) 10K type strain sequencing project: providing services to taxonomists for standard genome sequencing and annotation.</title>
        <authorList>
            <consortium name="The Broad Institute Genomics Platform"/>
            <consortium name="The Broad Institute Genome Sequencing Center for Infectious Disease"/>
            <person name="Wu L."/>
            <person name="Ma J."/>
        </authorList>
    </citation>
    <scope>NUCLEOTIDE SEQUENCE [LARGE SCALE GENOMIC DNA]</scope>
    <source>
        <strain evidence="2 3">DT85</strain>
    </source>
</reference>
<dbReference type="PANTHER" id="PTHR43434">
    <property type="entry name" value="PHOSPHOGLYCOLATE PHOSPHATASE"/>
    <property type="match status" value="1"/>
</dbReference>
<dbReference type="EC" id="3.1.3.-" evidence="2"/>
<dbReference type="RefSeq" id="WP_276234421.1">
    <property type="nucleotide sequence ID" value="NZ_CP119802.1"/>
</dbReference>
<evidence type="ECO:0000256" key="1">
    <source>
        <dbReference type="ARBA" id="ARBA00007958"/>
    </source>
</evidence>
<gene>
    <name evidence="2" type="ORF">ACFQJ4_13140</name>
</gene>
<dbReference type="SFLD" id="SFLDG01129">
    <property type="entry name" value="C1.5:_HAD__Beta-PGM__Phosphata"/>
    <property type="match status" value="1"/>
</dbReference>
<dbReference type="NCBIfam" id="TIGR01549">
    <property type="entry name" value="HAD-SF-IA-v1"/>
    <property type="match status" value="1"/>
</dbReference>
<dbReference type="InterPro" id="IPR006439">
    <property type="entry name" value="HAD-SF_hydro_IA"/>
</dbReference>
<protein>
    <submittedName>
        <fullName evidence="2">HAD family hydrolase</fullName>
        <ecNumber evidence="2">3.1.3.-</ecNumber>
    </submittedName>
</protein>
<dbReference type="InterPro" id="IPR023198">
    <property type="entry name" value="PGP-like_dom2"/>
</dbReference>
<dbReference type="PANTHER" id="PTHR43434:SF1">
    <property type="entry name" value="PHOSPHOGLYCOLATE PHOSPHATASE"/>
    <property type="match status" value="1"/>
</dbReference>
<comment type="caution">
    <text evidence="2">The sequence shown here is derived from an EMBL/GenBank/DDBJ whole genome shotgun (WGS) entry which is preliminary data.</text>
</comment>
<dbReference type="Pfam" id="PF00702">
    <property type="entry name" value="Hydrolase"/>
    <property type="match status" value="1"/>
</dbReference>
<evidence type="ECO:0000313" key="2">
    <source>
        <dbReference type="EMBL" id="MFC7236263.1"/>
    </source>
</evidence>
<dbReference type="SFLD" id="SFLDS00003">
    <property type="entry name" value="Haloacid_Dehalogenase"/>
    <property type="match status" value="1"/>
</dbReference>
<dbReference type="AlphaFoldDB" id="A0ABD5ZSR7"/>